<comment type="similarity">
    <text evidence="1">Belongs to the peptidase S1C family.</text>
</comment>
<dbReference type="Gene3D" id="2.30.42.10">
    <property type="match status" value="2"/>
</dbReference>
<evidence type="ECO:0000256" key="2">
    <source>
        <dbReference type="ARBA" id="ARBA00022670"/>
    </source>
</evidence>
<keyword evidence="12" id="KW-1185">Reference proteome</keyword>
<feature type="active site" description="Charge relay system" evidence="7">
    <location>
        <position position="158"/>
    </location>
</feature>
<evidence type="ECO:0000256" key="5">
    <source>
        <dbReference type="ARBA" id="ARBA00022801"/>
    </source>
</evidence>
<dbReference type="Pfam" id="PF13365">
    <property type="entry name" value="Trypsin_2"/>
    <property type="match status" value="1"/>
</dbReference>
<dbReference type="InterPro" id="IPR001478">
    <property type="entry name" value="PDZ"/>
</dbReference>
<dbReference type="PRINTS" id="PR00834">
    <property type="entry name" value="PROTEASES2C"/>
</dbReference>
<feature type="domain" description="PDZ" evidence="10">
    <location>
        <begin position="282"/>
        <end position="373"/>
    </location>
</feature>
<dbReference type="SMART" id="SM00228">
    <property type="entry name" value="PDZ"/>
    <property type="match status" value="2"/>
</dbReference>
<dbReference type="PROSITE" id="PS50106">
    <property type="entry name" value="PDZ"/>
    <property type="match status" value="1"/>
</dbReference>
<dbReference type="NCBIfam" id="TIGR02037">
    <property type="entry name" value="degP_htrA_DO"/>
    <property type="match status" value="1"/>
</dbReference>
<dbReference type="OrthoDB" id="9758917at2"/>
<dbReference type="InterPro" id="IPR036034">
    <property type="entry name" value="PDZ_sf"/>
</dbReference>
<organism evidence="11 12">
    <name type="scientific">Marinilabilia salmonicolor</name>
    <dbReference type="NCBI Taxonomy" id="989"/>
    <lineage>
        <taxon>Bacteria</taxon>
        <taxon>Pseudomonadati</taxon>
        <taxon>Bacteroidota</taxon>
        <taxon>Bacteroidia</taxon>
        <taxon>Marinilabiliales</taxon>
        <taxon>Marinilabiliaceae</taxon>
        <taxon>Marinilabilia</taxon>
    </lineage>
</organism>
<dbReference type="InterPro" id="IPR001940">
    <property type="entry name" value="Peptidase_S1C"/>
</dbReference>
<keyword evidence="9" id="KW-1133">Transmembrane helix</keyword>
<name>A0A2T0XMP9_9BACT</name>
<dbReference type="Pfam" id="PF13180">
    <property type="entry name" value="PDZ_2"/>
    <property type="match status" value="1"/>
</dbReference>
<evidence type="ECO:0000256" key="3">
    <source>
        <dbReference type="ARBA" id="ARBA00022729"/>
    </source>
</evidence>
<keyword evidence="4" id="KW-0677">Repeat</keyword>
<dbReference type="PANTHER" id="PTHR22939">
    <property type="entry name" value="SERINE PROTEASE FAMILY S1C HTRA-RELATED"/>
    <property type="match status" value="1"/>
</dbReference>
<dbReference type="RefSeq" id="WP_106152734.1">
    <property type="nucleotide sequence ID" value="NZ_PVTS01000006.1"/>
</dbReference>
<evidence type="ECO:0000256" key="1">
    <source>
        <dbReference type="ARBA" id="ARBA00010541"/>
    </source>
</evidence>
<feature type="binding site" evidence="8">
    <location>
        <begin position="236"/>
        <end position="238"/>
    </location>
    <ligand>
        <name>substrate</name>
    </ligand>
</feature>
<dbReference type="SUPFAM" id="SSF50156">
    <property type="entry name" value="PDZ domain-like"/>
    <property type="match status" value="2"/>
</dbReference>
<dbReference type="Gene3D" id="2.40.10.120">
    <property type="match status" value="1"/>
</dbReference>
<gene>
    <name evidence="11" type="ORF">DFO77_10442</name>
</gene>
<sequence>MNTKKIFSVFSIAVISALVSVIAYSYFVKPEPRIIEVPGEQTPAARYASLPAEPAGEYPDFTQAAENSVHAVVHVKTVSTQTQSYSGSPLFDFFFGPGNPMPRQQQPVMGSGSGVIITTDGYIVTNNHVIDNATNIEVTLNDNRTYKAVIVGTDPSTDISLLKIDAEDLPYMRYGNSDNLKIGEWVLAVGNPFNLTSTVTAGIVSAKSRSINILANERGTLGIESFIQTDAAVNPGNSGGALVNTKGELIGINTAIASQTGSYSGYSFAVPVSIVSKVVADLMEFGKVQRGILGINIRNVDSQLSEELDLSVSQGVYVANVIEASGAEEAGIEKGDVIVSVNNEEVKKVSELQEKISRFRPGDKVNVTALRNGKKKDFSVTLRNIYGSTDVVKADKSLSILGATFEEVSNEDKARLRISNGIKVSKLENGKLREAGIQEGYIITKANRVPIDSTEDLRKVVEMVEEGLFLTGIYPNGQVAYYAINLDR</sequence>
<evidence type="ECO:0000256" key="9">
    <source>
        <dbReference type="SAM" id="Phobius"/>
    </source>
</evidence>
<evidence type="ECO:0000313" key="11">
    <source>
        <dbReference type="EMBL" id="RCW38285.1"/>
    </source>
</evidence>
<dbReference type="GO" id="GO:0006508">
    <property type="term" value="P:proteolysis"/>
    <property type="evidence" value="ECO:0007669"/>
    <property type="project" value="UniProtKB-KW"/>
</dbReference>
<dbReference type="EMBL" id="QPIZ01000004">
    <property type="protein sequence ID" value="RCW38285.1"/>
    <property type="molecule type" value="Genomic_DNA"/>
</dbReference>
<evidence type="ECO:0000256" key="7">
    <source>
        <dbReference type="PIRSR" id="PIRSR611782-1"/>
    </source>
</evidence>
<proteinExistence type="inferred from homology"/>
<feature type="transmembrane region" description="Helical" evidence="9">
    <location>
        <begin position="7"/>
        <end position="27"/>
    </location>
</feature>
<evidence type="ECO:0000259" key="10">
    <source>
        <dbReference type="PROSITE" id="PS50106"/>
    </source>
</evidence>
<evidence type="ECO:0000256" key="4">
    <source>
        <dbReference type="ARBA" id="ARBA00022737"/>
    </source>
</evidence>
<protein>
    <submittedName>
        <fullName evidence="11">Do/DeqQ family serine protease</fullName>
    </submittedName>
</protein>
<dbReference type="Proteomes" id="UP000252733">
    <property type="component" value="Unassembled WGS sequence"/>
</dbReference>
<reference evidence="11 12" key="1">
    <citation type="submission" date="2018-07" db="EMBL/GenBank/DDBJ databases">
        <title>Freshwater and sediment microbial communities from various areas in North America, analyzing microbe dynamics in response to fracking.</title>
        <authorList>
            <person name="Lamendella R."/>
        </authorList>
    </citation>
    <scope>NUCLEOTIDE SEQUENCE [LARGE SCALE GENOMIC DNA]</scope>
    <source>
        <strain evidence="11 12">160A</strain>
    </source>
</reference>
<keyword evidence="3" id="KW-0732">Signal</keyword>
<feature type="binding site" evidence="8">
    <location>
        <position position="128"/>
    </location>
    <ligand>
        <name>substrate</name>
    </ligand>
</feature>
<comment type="caution">
    <text evidence="11">The sequence shown here is derived from an EMBL/GenBank/DDBJ whole genome shotgun (WGS) entry which is preliminary data.</text>
</comment>
<keyword evidence="9" id="KW-0812">Transmembrane</keyword>
<dbReference type="AlphaFoldDB" id="A0A2T0XMP9"/>
<feature type="active site" description="Charge relay system" evidence="7">
    <location>
        <position position="128"/>
    </location>
</feature>
<dbReference type="STRING" id="1168289.GCA_000259075_02994"/>
<dbReference type="FunFam" id="2.40.10.10:FF:000001">
    <property type="entry name" value="Periplasmic serine protease DegS"/>
    <property type="match status" value="1"/>
</dbReference>
<dbReference type="SUPFAM" id="SSF50494">
    <property type="entry name" value="Trypsin-like serine proteases"/>
    <property type="match status" value="1"/>
</dbReference>
<keyword evidence="2 11" id="KW-0645">Protease</keyword>
<feature type="binding site" evidence="8">
    <location>
        <position position="158"/>
    </location>
    <ligand>
        <name>substrate</name>
    </ligand>
</feature>
<dbReference type="InterPro" id="IPR011782">
    <property type="entry name" value="Pept_S1C_Do"/>
</dbReference>
<evidence type="ECO:0000313" key="12">
    <source>
        <dbReference type="Proteomes" id="UP000252733"/>
    </source>
</evidence>
<accession>A0A2T0XMP9</accession>
<evidence type="ECO:0000256" key="8">
    <source>
        <dbReference type="PIRSR" id="PIRSR611782-2"/>
    </source>
</evidence>
<keyword evidence="9" id="KW-0472">Membrane</keyword>
<keyword evidence="6" id="KW-0720">Serine protease</keyword>
<evidence type="ECO:0000256" key="6">
    <source>
        <dbReference type="ARBA" id="ARBA00022825"/>
    </source>
</evidence>
<dbReference type="PANTHER" id="PTHR22939:SF129">
    <property type="entry name" value="SERINE PROTEASE HTRA2, MITOCHONDRIAL"/>
    <property type="match status" value="1"/>
</dbReference>
<keyword evidence="5" id="KW-0378">Hydrolase</keyword>
<dbReference type="InterPro" id="IPR009003">
    <property type="entry name" value="Peptidase_S1_PA"/>
</dbReference>
<dbReference type="GO" id="GO:0004252">
    <property type="term" value="F:serine-type endopeptidase activity"/>
    <property type="evidence" value="ECO:0007669"/>
    <property type="project" value="InterPro"/>
</dbReference>
<feature type="active site" description="Charge relay system" evidence="7">
    <location>
        <position position="238"/>
    </location>
</feature>